<sequence>MKQHLIHTHGDLILVMGTDGQVRAYEVEADGSLTEAKPAVALALRESRDIAAGDPDV</sequence>
<proteinExistence type="predicted"/>
<organism evidence="1 2">
    <name type="scientific">Paractinoplanes toevensis</name>
    <dbReference type="NCBI Taxonomy" id="571911"/>
    <lineage>
        <taxon>Bacteria</taxon>
        <taxon>Bacillati</taxon>
        <taxon>Actinomycetota</taxon>
        <taxon>Actinomycetes</taxon>
        <taxon>Micromonosporales</taxon>
        <taxon>Micromonosporaceae</taxon>
        <taxon>Paractinoplanes</taxon>
    </lineage>
</organism>
<evidence type="ECO:0000313" key="1">
    <source>
        <dbReference type="EMBL" id="GIM88863.1"/>
    </source>
</evidence>
<evidence type="ECO:0000313" key="2">
    <source>
        <dbReference type="Proteomes" id="UP000677082"/>
    </source>
</evidence>
<dbReference type="Proteomes" id="UP000677082">
    <property type="component" value="Unassembled WGS sequence"/>
</dbReference>
<reference evidence="1 2" key="1">
    <citation type="submission" date="2021-03" db="EMBL/GenBank/DDBJ databases">
        <title>Whole genome shotgun sequence of Actinoplanes toevensis NBRC 105298.</title>
        <authorList>
            <person name="Komaki H."/>
            <person name="Tamura T."/>
        </authorList>
    </citation>
    <scope>NUCLEOTIDE SEQUENCE [LARGE SCALE GENOMIC DNA]</scope>
    <source>
        <strain evidence="1 2">NBRC 105298</strain>
    </source>
</reference>
<dbReference type="RefSeq" id="WP_213004845.1">
    <property type="nucleotide sequence ID" value="NZ_BOQN01000009.1"/>
</dbReference>
<dbReference type="EMBL" id="BOQN01000009">
    <property type="protein sequence ID" value="GIM88863.1"/>
    <property type="molecule type" value="Genomic_DNA"/>
</dbReference>
<dbReference type="AlphaFoldDB" id="A0A919W388"/>
<gene>
    <name evidence="1" type="ORF">Ato02nite_006560</name>
</gene>
<name>A0A919W388_9ACTN</name>
<accession>A0A919W388</accession>
<keyword evidence="2" id="KW-1185">Reference proteome</keyword>
<comment type="caution">
    <text evidence="1">The sequence shown here is derived from an EMBL/GenBank/DDBJ whole genome shotgun (WGS) entry which is preliminary data.</text>
</comment>
<protein>
    <submittedName>
        <fullName evidence="1">Uncharacterized protein</fullName>
    </submittedName>
</protein>